<dbReference type="HAMAP" id="MF_00761">
    <property type="entry name" value="UPF0303"/>
    <property type="match status" value="1"/>
</dbReference>
<dbReference type="InterPro" id="IPR010371">
    <property type="entry name" value="YBR137W-like"/>
</dbReference>
<dbReference type="EMBL" id="JAANNP010000002">
    <property type="protein sequence ID" value="NHC13747.1"/>
    <property type="molecule type" value="Genomic_DNA"/>
</dbReference>
<evidence type="ECO:0000313" key="3">
    <source>
        <dbReference type="Proteomes" id="UP000800981"/>
    </source>
</evidence>
<accession>A0ABX0GSK3</accession>
<dbReference type="PANTHER" id="PTHR28255:SF1">
    <property type="entry name" value="UPF0303 PROTEIN YBR137W"/>
    <property type="match status" value="1"/>
</dbReference>
<dbReference type="PIRSF" id="PIRSF008757">
    <property type="entry name" value="UCP008757"/>
    <property type="match status" value="1"/>
</dbReference>
<organism evidence="2 3">
    <name type="scientific">Motilibacter deserti</name>
    <dbReference type="NCBI Taxonomy" id="2714956"/>
    <lineage>
        <taxon>Bacteria</taxon>
        <taxon>Bacillati</taxon>
        <taxon>Actinomycetota</taxon>
        <taxon>Actinomycetes</taxon>
        <taxon>Motilibacterales</taxon>
        <taxon>Motilibacteraceae</taxon>
        <taxon>Motilibacter</taxon>
    </lineage>
</organism>
<dbReference type="InterPro" id="IPR005624">
    <property type="entry name" value="PduO/GlcC-like"/>
</dbReference>
<evidence type="ECO:0000313" key="2">
    <source>
        <dbReference type="EMBL" id="NHC13747.1"/>
    </source>
</evidence>
<evidence type="ECO:0000256" key="1">
    <source>
        <dbReference type="HAMAP-Rule" id="MF_00761"/>
    </source>
</evidence>
<dbReference type="Pfam" id="PF03928">
    <property type="entry name" value="HbpS-like"/>
    <property type="match status" value="1"/>
</dbReference>
<dbReference type="PANTHER" id="PTHR28255">
    <property type="match status" value="1"/>
</dbReference>
<dbReference type="Proteomes" id="UP000800981">
    <property type="component" value="Unassembled WGS sequence"/>
</dbReference>
<sequence>MVPHVPTTGNFTPEQLLDHERELVLPSLSNDDAIDLGLTVLRLARERSLPVLVEVRRWPQTLFRAALPGTAPDNDAWVDGKARVVQRFGHSSLHERVRHEAAGTTFADKTGLPADRYAAHGGGFPLAVQGTGVVGVLLVSGLPQVEDHALAVEALREFLAARRG</sequence>
<keyword evidence="3" id="KW-1185">Reference proteome</keyword>
<reference evidence="2 3" key="1">
    <citation type="submission" date="2020-03" db="EMBL/GenBank/DDBJ databases">
        <title>Two novel Motilibacter sp.</title>
        <authorList>
            <person name="Liu S."/>
        </authorList>
    </citation>
    <scope>NUCLEOTIDE SEQUENCE [LARGE SCALE GENOMIC DNA]</scope>
    <source>
        <strain evidence="2 3">E257</strain>
    </source>
</reference>
<name>A0ABX0GSK3_9ACTN</name>
<protein>
    <recommendedName>
        <fullName evidence="1">UPF0303 protein G9H71_08130</fullName>
    </recommendedName>
</protein>
<proteinExistence type="inferred from homology"/>
<dbReference type="Gene3D" id="3.30.450.150">
    <property type="entry name" value="Haem-degrading domain"/>
    <property type="match status" value="1"/>
</dbReference>
<comment type="similarity">
    <text evidence="1">Belongs to the UPF0303 family.</text>
</comment>
<dbReference type="InterPro" id="IPR038084">
    <property type="entry name" value="PduO/GlcC-like_sf"/>
</dbReference>
<dbReference type="NCBIfam" id="NF002696">
    <property type="entry name" value="PRK02487.1-5"/>
    <property type="match status" value="1"/>
</dbReference>
<dbReference type="SUPFAM" id="SSF143744">
    <property type="entry name" value="GlcG-like"/>
    <property type="match status" value="1"/>
</dbReference>
<gene>
    <name evidence="2" type="ORF">G9H71_08130</name>
</gene>
<comment type="caution">
    <text evidence="2">The sequence shown here is derived from an EMBL/GenBank/DDBJ whole genome shotgun (WGS) entry which is preliminary data.</text>
</comment>